<reference evidence="3 4" key="1">
    <citation type="submission" date="2020-04" db="EMBL/GenBank/DDBJ databases">
        <title>Perkinsus olseni comparative genomics.</title>
        <authorList>
            <person name="Bogema D.R."/>
        </authorList>
    </citation>
    <scope>NUCLEOTIDE SEQUENCE [LARGE SCALE GENOMIC DNA]</scope>
    <source>
        <strain evidence="3">00978-12</strain>
    </source>
</reference>
<feature type="compositionally biased region" description="Basic residues" evidence="2">
    <location>
        <begin position="719"/>
        <end position="737"/>
    </location>
</feature>
<proteinExistence type="predicted"/>
<dbReference type="PANTHER" id="PTHR34605">
    <property type="entry name" value="PHAGE_INTEGRASE DOMAIN-CONTAINING PROTEIN"/>
    <property type="match status" value="1"/>
</dbReference>
<evidence type="ECO:0000313" key="3">
    <source>
        <dbReference type="EMBL" id="KAF4680686.1"/>
    </source>
</evidence>
<dbReference type="InterPro" id="IPR011010">
    <property type="entry name" value="DNA_brk_join_enz"/>
</dbReference>
<comment type="caution">
    <text evidence="3">The sequence shown here is derived from an EMBL/GenBank/DDBJ whole genome shotgun (WGS) entry which is preliminary data.</text>
</comment>
<dbReference type="PANTHER" id="PTHR34605:SF4">
    <property type="entry name" value="DNA ADENINE METHYLTRANSFERASE"/>
    <property type="match status" value="1"/>
</dbReference>
<evidence type="ECO:0000256" key="1">
    <source>
        <dbReference type="ARBA" id="ARBA00023172"/>
    </source>
</evidence>
<dbReference type="InterPro" id="IPR052925">
    <property type="entry name" value="Phage_Integrase-like_Recomb"/>
</dbReference>
<accession>A0A7J6NA38</accession>
<dbReference type="InterPro" id="IPR013762">
    <property type="entry name" value="Integrase-like_cat_sf"/>
</dbReference>
<dbReference type="OrthoDB" id="425746at2759"/>
<dbReference type="SUPFAM" id="SSF56349">
    <property type="entry name" value="DNA breaking-rejoining enzymes"/>
    <property type="match status" value="1"/>
</dbReference>
<feature type="region of interest" description="Disordered" evidence="2">
    <location>
        <begin position="708"/>
        <end position="761"/>
    </location>
</feature>
<dbReference type="EMBL" id="JABANP010000584">
    <property type="protein sequence ID" value="KAF4680686.1"/>
    <property type="molecule type" value="Genomic_DNA"/>
</dbReference>
<feature type="region of interest" description="Disordered" evidence="2">
    <location>
        <begin position="1"/>
        <end position="24"/>
    </location>
</feature>
<dbReference type="GO" id="GO:0003677">
    <property type="term" value="F:DNA binding"/>
    <property type="evidence" value="ECO:0007669"/>
    <property type="project" value="InterPro"/>
</dbReference>
<protein>
    <recommendedName>
        <fullName evidence="5">Tyr recombinase domain-containing protein</fullName>
    </recommendedName>
</protein>
<feature type="region of interest" description="Disordered" evidence="2">
    <location>
        <begin position="345"/>
        <end position="364"/>
    </location>
</feature>
<organism evidence="3 4">
    <name type="scientific">Perkinsus olseni</name>
    <name type="common">Perkinsus atlanticus</name>
    <dbReference type="NCBI Taxonomy" id="32597"/>
    <lineage>
        <taxon>Eukaryota</taxon>
        <taxon>Sar</taxon>
        <taxon>Alveolata</taxon>
        <taxon>Perkinsozoa</taxon>
        <taxon>Perkinsea</taxon>
        <taxon>Perkinsida</taxon>
        <taxon>Perkinsidae</taxon>
        <taxon>Perkinsus</taxon>
    </lineage>
</organism>
<keyword evidence="1" id="KW-0233">DNA recombination</keyword>
<evidence type="ECO:0000313" key="4">
    <source>
        <dbReference type="Proteomes" id="UP000541610"/>
    </source>
</evidence>
<dbReference type="GO" id="GO:0006310">
    <property type="term" value="P:DNA recombination"/>
    <property type="evidence" value="ECO:0007669"/>
    <property type="project" value="UniProtKB-KW"/>
</dbReference>
<feature type="compositionally biased region" description="Basic and acidic residues" evidence="2">
    <location>
        <begin position="352"/>
        <end position="361"/>
    </location>
</feature>
<dbReference type="Proteomes" id="UP000541610">
    <property type="component" value="Unassembled WGS sequence"/>
</dbReference>
<evidence type="ECO:0000256" key="2">
    <source>
        <dbReference type="SAM" id="MobiDB-lite"/>
    </source>
</evidence>
<dbReference type="Gene3D" id="1.10.443.10">
    <property type="entry name" value="Intergrase catalytic core"/>
    <property type="match status" value="1"/>
</dbReference>
<gene>
    <name evidence="3" type="ORF">FOZ60_013115</name>
</gene>
<dbReference type="AlphaFoldDB" id="A0A7J6NA38"/>
<evidence type="ECO:0008006" key="5">
    <source>
        <dbReference type="Google" id="ProtNLM"/>
    </source>
</evidence>
<dbReference type="GO" id="GO:0015074">
    <property type="term" value="P:DNA integration"/>
    <property type="evidence" value="ECO:0007669"/>
    <property type="project" value="InterPro"/>
</dbReference>
<sequence>MSPRPGRKLSKAEEAVRTARSPTRLGMAMKALEDDVYAPSSKAPRRSRQRLWQKLTLALGHDEMPLTVRSIEEVAAVLKHCHYRSAYAYIQQAAATSAAAGYPLGVAEKQAMKRAKRACARGIGPAKQVRPLTAAQLAAMMRNATGTMSKLRAVAYVVGAWFMLRVSELVEVRIGDAEIDAVAGRVTLHIPQSKTDQQSIGGYRSHSCTCAMGNSGAMLCPVHAIELATRWMQDAGYQGGAHLFACGDGRPWTKGDCLKCLRSDLQGIGATDNDKYHWGTHSMRRDGCWLLVGAGLTREEVQVFGRWRSAAVDLYIQEAMIQTYGDTYACRALAAAAVGPRCDSPADAVADESERSYRSEDIAYPDPNDDRFTQGYVIVETGSDLVMTTTSTCSTGDGDQRHGEAEKSCWWSRQPAATDPCKIWLHIIQLTIQGQQDADVWGPKIVTSLEAYGIVSALLLSSISEDTIAAVTSNACEGTAAEEIDQKKHNVKTVIKGAATEAANQLRLLHERSLTEERGRAKKLAVDLPALCRTAHEAGTKISFLPNMLPPLPAMKKVHDNPLLYVDLSDFRFPKHVYDNEVETVTTITGEVVQHRRSDGKNSNIVSIGQWNECFFRYATALQLCEVGREQVDLGHLISYAIHIADLFVAVRSVRAVIDAEASYRKSGAMAVASGAISMKDMFGDEAYIRPKLDMEVARALLQQTDRWSDQSPSYGKGKGFKGKGSKGKGGKGKAKGSQRSAPYSSPAEPAPTPQVNPKST</sequence>
<name>A0A7J6NA38_PEROL</name>